<dbReference type="GO" id="GO:0006355">
    <property type="term" value="P:regulation of DNA-templated transcription"/>
    <property type="evidence" value="ECO:0007669"/>
    <property type="project" value="InterPro"/>
</dbReference>
<name>A0A3Q4MEW4_NEOBR</name>
<feature type="region of interest" description="Disordered" evidence="6">
    <location>
        <begin position="270"/>
        <end position="303"/>
    </location>
</feature>
<dbReference type="InterPro" id="IPR009057">
    <property type="entry name" value="Homeodomain-like_sf"/>
</dbReference>
<dbReference type="InterPro" id="IPR008422">
    <property type="entry name" value="KN_HD"/>
</dbReference>
<organism evidence="8 9">
    <name type="scientific">Neolamprologus brichardi</name>
    <name type="common">Fairy cichlid</name>
    <name type="synonym">Lamprologus brichardi</name>
    <dbReference type="NCBI Taxonomy" id="32507"/>
    <lineage>
        <taxon>Eukaryota</taxon>
        <taxon>Metazoa</taxon>
        <taxon>Chordata</taxon>
        <taxon>Craniata</taxon>
        <taxon>Vertebrata</taxon>
        <taxon>Euteleostomi</taxon>
        <taxon>Actinopterygii</taxon>
        <taxon>Neopterygii</taxon>
        <taxon>Teleostei</taxon>
        <taxon>Neoteleostei</taxon>
        <taxon>Acanthomorphata</taxon>
        <taxon>Ovalentaria</taxon>
        <taxon>Cichlomorphae</taxon>
        <taxon>Cichliformes</taxon>
        <taxon>Cichlidae</taxon>
        <taxon>African cichlids</taxon>
        <taxon>Pseudocrenilabrinae</taxon>
        <taxon>Lamprologini</taxon>
        <taxon>Neolamprologus</taxon>
    </lineage>
</organism>
<comment type="subcellular location">
    <subcellularLocation>
        <location evidence="5">Nucleus</location>
    </subcellularLocation>
</comment>
<feature type="region of interest" description="Disordered" evidence="6">
    <location>
        <begin position="188"/>
        <end position="235"/>
    </location>
</feature>
<evidence type="ECO:0000256" key="5">
    <source>
        <dbReference type="PROSITE-ProRule" id="PRU00108"/>
    </source>
</evidence>
<proteinExistence type="inferred from homology"/>
<dbReference type="PROSITE" id="PS50071">
    <property type="entry name" value="HOMEOBOX_2"/>
    <property type="match status" value="1"/>
</dbReference>
<evidence type="ECO:0000256" key="3">
    <source>
        <dbReference type="ARBA" id="ARBA00023155"/>
    </source>
</evidence>
<protein>
    <submittedName>
        <fullName evidence="8">Pbx/knotted 1 homeobox 1.1</fullName>
    </submittedName>
</protein>
<dbReference type="STRING" id="32507.ENSNBRP00000008269"/>
<dbReference type="SMART" id="SM00389">
    <property type="entry name" value="HOX"/>
    <property type="match status" value="1"/>
</dbReference>
<dbReference type="Gene3D" id="1.10.10.60">
    <property type="entry name" value="Homeodomain-like"/>
    <property type="match status" value="1"/>
</dbReference>
<dbReference type="GeneTree" id="ENSGT00940000159505"/>
<dbReference type="PANTHER" id="PTHR11850">
    <property type="entry name" value="HOMEOBOX PROTEIN TRANSCRIPTION FACTORS"/>
    <property type="match status" value="1"/>
</dbReference>
<keyword evidence="3 5" id="KW-0371">Homeobox</keyword>
<dbReference type="SUPFAM" id="SSF46689">
    <property type="entry name" value="Homeodomain-like"/>
    <property type="match status" value="1"/>
</dbReference>
<dbReference type="InterPro" id="IPR050224">
    <property type="entry name" value="TALE_homeobox"/>
</dbReference>
<evidence type="ECO:0000256" key="6">
    <source>
        <dbReference type="SAM" id="MobiDB-lite"/>
    </source>
</evidence>
<dbReference type="FunFam" id="1.10.10.60:FF:000004">
    <property type="entry name" value="Meis2 homeobox isoform 2c"/>
    <property type="match status" value="1"/>
</dbReference>
<feature type="domain" description="Homeobox" evidence="7">
    <location>
        <begin position="123"/>
        <end position="186"/>
    </location>
</feature>
<dbReference type="InterPro" id="IPR032453">
    <property type="entry name" value="PKNOX/Meis_N"/>
</dbReference>
<feature type="region of interest" description="Disordered" evidence="6">
    <location>
        <begin position="44"/>
        <end position="67"/>
    </location>
</feature>
<dbReference type="OMA" id="QHVTMPD"/>
<dbReference type="Pfam" id="PF05920">
    <property type="entry name" value="Homeobox_KN"/>
    <property type="match status" value="1"/>
</dbReference>
<evidence type="ECO:0000313" key="9">
    <source>
        <dbReference type="Proteomes" id="UP000261580"/>
    </source>
</evidence>
<dbReference type="GO" id="GO:0005634">
    <property type="term" value="C:nucleus"/>
    <property type="evidence" value="ECO:0007669"/>
    <property type="project" value="UniProtKB-SubCell"/>
</dbReference>
<evidence type="ECO:0000256" key="4">
    <source>
        <dbReference type="ARBA" id="ARBA00023242"/>
    </source>
</evidence>
<reference evidence="8" key="1">
    <citation type="submission" date="2025-08" db="UniProtKB">
        <authorList>
            <consortium name="Ensembl"/>
        </authorList>
    </citation>
    <scope>IDENTIFICATION</scope>
</reference>
<keyword evidence="4 5" id="KW-0539">Nucleus</keyword>
<evidence type="ECO:0000259" key="7">
    <source>
        <dbReference type="PROSITE" id="PS50071"/>
    </source>
</evidence>
<keyword evidence="2 5" id="KW-0238">DNA-binding</keyword>
<dbReference type="Pfam" id="PF16493">
    <property type="entry name" value="Meis_PKNOX_N"/>
    <property type="match status" value="1"/>
</dbReference>
<dbReference type="GO" id="GO:0003677">
    <property type="term" value="F:DNA binding"/>
    <property type="evidence" value="ECO:0007669"/>
    <property type="project" value="UniProtKB-UniRule"/>
</dbReference>
<sequence length="303" mass="33223">MVKAIQVLRIHLLELEKVSDLCKDFCSRYIACLKTKMNSETLLSGDPGSPYSPVQGQTPSSISGTLSPQGQIVVPASALQQGNVTVTTVNPTQIIKRWLNKHLCTQLQLQFHQDLNLFSHEDNSTKNKRGVLPKHATNVMRSWLFQHIGHPYPTEDEKKQIATQTNLTLLQVNNWFINARRRILQPMLDASSSETPKAKKKTPQNRPLQRFWPDSIAAGGGAIEGPAPSELPPGSRYLQEQLVSTMVTMNVEGLQSLTSDGATLAVQQVMLGGHSEDESGDSGDEDTDADMAGLGLDNSNSLQ</sequence>
<comment type="similarity">
    <text evidence="1">Belongs to the TALE/MEIS homeobox family.</text>
</comment>
<dbReference type="AlphaFoldDB" id="A0A3Q4MEW4"/>
<accession>A0A3Q4MEW4</accession>
<feature type="DNA-binding region" description="Homeobox" evidence="5">
    <location>
        <begin position="125"/>
        <end position="187"/>
    </location>
</feature>
<evidence type="ECO:0000256" key="1">
    <source>
        <dbReference type="ARBA" id="ARBA00009661"/>
    </source>
</evidence>
<dbReference type="Ensembl" id="ENSNBRT00000008510.1">
    <property type="protein sequence ID" value="ENSNBRP00000008269.1"/>
    <property type="gene ID" value="ENSNBRG00000006440.1"/>
</dbReference>
<dbReference type="InterPro" id="IPR001356">
    <property type="entry name" value="HD"/>
</dbReference>
<dbReference type="Proteomes" id="UP000261580">
    <property type="component" value="Unassembled WGS sequence"/>
</dbReference>
<feature type="compositionally biased region" description="Acidic residues" evidence="6">
    <location>
        <begin position="278"/>
        <end position="289"/>
    </location>
</feature>
<feature type="compositionally biased region" description="Polar residues" evidence="6">
    <location>
        <begin position="52"/>
        <end position="67"/>
    </location>
</feature>
<dbReference type="CDD" id="cd00086">
    <property type="entry name" value="homeodomain"/>
    <property type="match status" value="1"/>
</dbReference>
<evidence type="ECO:0000313" key="8">
    <source>
        <dbReference type="Ensembl" id="ENSNBRP00000008269.1"/>
    </source>
</evidence>
<evidence type="ECO:0000256" key="2">
    <source>
        <dbReference type="ARBA" id="ARBA00023125"/>
    </source>
</evidence>
<reference evidence="8" key="2">
    <citation type="submission" date="2025-09" db="UniProtKB">
        <authorList>
            <consortium name="Ensembl"/>
        </authorList>
    </citation>
    <scope>IDENTIFICATION</scope>
</reference>
<keyword evidence="9" id="KW-1185">Reference proteome</keyword>
<dbReference type="Bgee" id="ENSNBRG00000006440">
    <property type="expression patterns" value="Expressed in testis and 7 other cell types or tissues"/>
</dbReference>